<proteinExistence type="predicted"/>
<dbReference type="GO" id="GO:0003676">
    <property type="term" value="F:nucleic acid binding"/>
    <property type="evidence" value="ECO:0007669"/>
    <property type="project" value="InterPro"/>
</dbReference>
<dbReference type="PANTHER" id="PTHR46564:SF1">
    <property type="entry name" value="TRANSPOSASE"/>
    <property type="match status" value="1"/>
</dbReference>
<evidence type="ECO:0000259" key="1">
    <source>
        <dbReference type="Pfam" id="PF13358"/>
    </source>
</evidence>
<reference evidence="2 3" key="1">
    <citation type="submission" date="2017-06" db="EMBL/GenBank/DDBJ databases">
        <title>Genome sequencing of cyanobaciteial culture collection at National Institute for Environmental Studies (NIES).</title>
        <authorList>
            <person name="Hirose Y."/>
            <person name="Shimura Y."/>
            <person name="Fujisawa T."/>
            <person name="Nakamura Y."/>
            <person name="Kawachi M."/>
        </authorList>
    </citation>
    <scope>NUCLEOTIDE SEQUENCE [LARGE SCALE GENOMIC DNA]</scope>
    <source>
        <strain evidence="2 3">NIES-23</strain>
    </source>
</reference>
<evidence type="ECO:0000313" key="2">
    <source>
        <dbReference type="EMBL" id="BAY70988.1"/>
    </source>
</evidence>
<dbReference type="InterPro" id="IPR038717">
    <property type="entry name" value="Tc1-like_DDE_dom"/>
</dbReference>
<dbReference type="Pfam" id="PF13358">
    <property type="entry name" value="DDE_3"/>
    <property type="match status" value="1"/>
</dbReference>
<sequence length="200" mass="22439">MHASEKETERVQLLRVQFWLQLQGILAENLVFLDEAGANLSLIRHSARSKKGKRAYGCRPQKRHQNVSIIGAIALKGVISQYSILGASDGLTFEAYISQKLVPKLWEAACVIMDNCSIHKGGDIEKLIESAGAKLIYLPPYSPDFSPIENCWSKIKNFLRSIEARSYPDLAKAIESAFNQVSLNDIYNWFTHSCYCTSPD</sequence>
<dbReference type="PANTHER" id="PTHR46564">
    <property type="entry name" value="TRANSPOSASE"/>
    <property type="match status" value="1"/>
</dbReference>
<protein>
    <submittedName>
        <fullName evidence="2">Transposase and inactivated derivatives-like protein</fullName>
    </submittedName>
</protein>
<dbReference type="Gene3D" id="3.30.420.10">
    <property type="entry name" value="Ribonuclease H-like superfamily/Ribonuclease H"/>
    <property type="match status" value="1"/>
</dbReference>
<dbReference type="NCBIfam" id="NF033545">
    <property type="entry name" value="transpos_IS630"/>
    <property type="match status" value="1"/>
</dbReference>
<dbReference type="EMBL" id="AP018216">
    <property type="protein sequence ID" value="BAY70988.1"/>
    <property type="molecule type" value="Genomic_DNA"/>
</dbReference>
<organism evidence="2 3">
    <name type="scientific">Trichormus variabilis NIES-23</name>
    <dbReference type="NCBI Taxonomy" id="1973479"/>
    <lineage>
        <taxon>Bacteria</taxon>
        <taxon>Bacillati</taxon>
        <taxon>Cyanobacteriota</taxon>
        <taxon>Cyanophyceae</taxon>
        <taxon>Nostocales</taxon>
        <taxon>Nostocaceae</taxon>
        <taxon>Trichormus</taxon>
    </lineage>
</organism>
<name>A0A1Z4KQ21_ANAVA</name>
<dbReference type="InterPro" id="IPR047655">
    <property type="entry name" value="Transpos_IS630-like"/>
</dbReference>
<dbReference type="Proteomes" id="UP000217507">
    <property type="component" value="Chromosome"/>
</dbReference>
<feature type="domain" description="Tc1-like transposase DDE" evidence="1">
    <location>
        <begin position="30"/>
        <end position="166"/>
    </location>
</feature>
<gene>
    <name evidence="2" type="ORF">NIES23_38010</name>
</gene>
<dbReference type="AlphaFoldDB" id="A0A1Z4KQ21"/>
<accession>A0A1Z4KQ21</accession>
<evidence type="ECO:0000313" key="3">
    <source>
        <dbReference type="Proteomes" id="UP000217507"/>
    </source>
</evidence>
<dbReference type="InterPro" id="IPR036397">
    <property type="entry name" value="RNaseH_sf"/>
</dbReference>